<feature type="transmembrane region" description="Helical" evidence="1">
    <location>
        <begin position="9"/>
        <end position="25"/>
    </location>
</feature>
<keyword evidence="1" id="KW-0812">Transmembrane</keyword>
<keyword evidence="1" id="KW-0472">Membrane</keyword>
<evidence type="ECO:0000256" key="1">
    <source>
        <dbReference type="SAM" id="Phobius"/>
    </source>
</evidence>
<dbReference type="Proteomes" id="UP000327044">
    <property type="component" value="Unassembled WGS sequence"/>
</dbReference>
<reference evidence="3 4" key="2">
    <citation type="journal article" date="2018" name="Elife">
        <title>Firefly genomes illuminate parallel origins of bioluminescence in beetles.</title>
        <authorList>
            <person name="Fallon T.R."/>
            <person name="Lower S.E."/>
            <person name="Chang C.H."/>
            <person name="Bessho-Uehara M."/>
            <person name="Martin G.J."/>
            <person name="Bewick A.J."/>
            <person name="Behringer M."/>
            <person name="Debat H.J."/>
            <person name="Wong I."/>
            <person name="Day J.C."/>
            <person name="Suvorov A."/>
            <person name="Silva C.J."/>
            <person name="Stanger-Hall K.F."/>
            <person name="Hall D.W."/>
            <person name="Schmitz R.J."/>
            <person name="Nelson D.R."/>
            <person name="Lewis S.M."/>
            <person name="Shigenobu S."/>
            <person name="Bybee S.M."/>
            <person name="Larracuente A.M."/>
            <person name="Oba Y."/>
            <person name="Weng J.K."/>
        </authorList>
    </citation>
    <scope>NUCLEOTIDE SEQUENCE [LARGE SCALE GENOMIC DNA]</scope>
    <source>
        <strain evidence="3">1611_PpyrPB1</strain>
        <tissue evidence="3">Whole body</tissue>
    </source>
</reference>
<dbReference type="SUPFAM" id="SSF55961">
    <property type="entry name" value="Bet v1-like"/>
    <property type="match status" value="1"/>
</dbReference>
<name>A0A1Y1M9A7_PHOPY</name>
<evidence type="ECO:0000313" key="4">
    <source>
        <dbReference type="Proteomes" id="UP000327044"/>
    </source>
</evidence>
<organism evidence="2">
    <name type="scientific">Photinus pyralis</name>
    <name type="common">Common eastern firefly</name>
    <name type="synonym">Lampyris pyralis</name>
    <dbReference type="NCBI Taxonomy" id="7054"/>
    <lineage>
        <taxon>Eukaryota</taxon>
        <taxon>Metazoa</taxon>
        <taxon>Ecdysozoa</taxon>
        <taxon>Arthropoda</taxon>
        <taxon>Hexapoda</taxon>
        <taxon>Insecta</taxon>
        <taxon>Pterygota</taxon>
        <taxon>Neoptera</taxon>
        <taxon>Endopterygota</taxon>
        <taxon>Coleoptera</taxon>
        <taxon>Polyphaga</taxon>
        <taxon>Elateriformia</taxon>
        <taxon>Elateroidea</taxon>
        <taxon>Lampyridae</taxon>
        <taxon>Lampyrinae</taxon>
        <taxon>Photinus</taxon>
    </lineage>
</organism>
<keyword evidence="1" id="KW-1133">Transmembrane helix</keyword>
<dbReference type="EMBL" id="GEZM01039810">
    <property type="protein sequence ID" value="JAV81170.1"/>
    <property type="molecule type" value="Transcribed_RNA"/>
</dbReference>
<dbReference type="AlphaFoldDB" id="A0A1Y1M9A7"/>
<evidence type="ECO:0000313" key="3">
    <source>
        <dbReference type="EMBL" id="KAB0792161.1"/>
    </source>
</evidence>
<evidence type="ECO:0000313" key="2">
    <source>
        <dbReference type="EMBL" id="JAV81170.1"/>
    </source>
</evidence>
<reference evidence="2" key="1">
    <citation type="journal article" date="2016" name="Sci. Rep.">
        <title>Molecular characterization of firefly nuptial gifts: a multi-omics approach sheds light on postcopulatory sexual selection.</title>
        <authorList>
            <person name="Al-Wathiqui N."/>
            <person name="Fallon T.R."/>
            <person name="South A."/>
            <person name="Weng J.K."/>
            <person name="Lewis S.M."/>
        </authorList>
    </citation>
    <scope>NUCLEOTIDE SEQUENCE</scope>
</reference>
<proteinExistence type="predicted"/>
<dbReference type="EMBL" id="GEZM01039804">
    <property type="protein sequence ID" value="JAV81172.1"/>
    <property type="molecule type" value="Transcribed_RNA"/>
</dbReference>
<keyword evidence="4" id="KW-1185">Reference proteome</keyword>
<dbReference type="InParanoid" id="A0A1Y1M9A7"/>
<sequence>MQRVVKRRLTFLLAGTIIAVSYLLFRCHLYDYQESAIIKNVAPANVWEYVADFGNMKHLNPTIVEFDILSESGNYNRWQYSAEYTENLSHWPYLSNRAVAHFDVSSEHGTYFIVSNHHTCMLGGLLCLRSTSVFKFTKSLAGTVCLEKIQYQCPFLMARFCEREVIFQRRHIFQNLKAHFDK</sequence>
<protein>
    <submittedName>
        <fullName evidence="2">Uncharacterized protein</fullName>
    </submittedName>
</protein>
<accession>A0A1Y1M9A7</accession>
<gene>
    <name evidence="3" type="ORF">PPYR_14120</name>
</gene>
<dbReference type="EMBL" id="VVIM01000010">
    <property type="protein sequence ID" value="KAB0792161.1"/>
    <property type="molecule type" value="Genomic_DNA"/>
</dbReference>
<reference evidence="3" key="3">
    <citation type="submission" date="2019-08" db="EMBL/GenBank/DDBJ databases">
        <authorList>
            <consortium name="Photinus pyralis genome working group"/>
            <person name="Fallon T.R."/>
            <person name="Sander Lower S.E."/>
            <person name="Weng J.-K."/>
        </authorList>
    </citation>
    <scope>NUCLEOTIDE SEQUENCE</scope>
    <source>
        <strain evidence="3">1611_PpyrPB1</strain>
        <tissue evidence="3">Whole body</tissue>
    </source>
</reference>